<evidence type="ECO:0000256" key="1">
    <source>
        <dbReference type="SAM" id="SignalP"/>
    </source>
</evidence>
<protein>
    <submittedName>
        <fullName evidence="2">Uncharacterized protein</fullName>
    </submittedName>
</protein>
<organism evidence="2 3">
    <name type="scientific">Meira miltonrushii</name>
    <dbReference type="NCBI Taxonomy" id="1280837"/>
    <lineage>
        <taxon>Eukaryota</taxon>
        <taxon>Fungi</taxon>
        <taxon>Dikarya</taxon>
        <taxon>Basidiomycota</taxon>
        <taxon>Ustilaginomycotina</taxon>
        <taxon>Exobasidiomycetes</taxon>
        <taxon>Exobasidiales</taxon>
        <taxon>Brachybasidiaceae</taxon>
        <taxon>Meira</taxon>
    </lineage>
</organism>
<evidence type="ECO:0000313" key="3">
    <source>
        <dbReference type="Proteomes" id="UP000245771"/>
    </source>
</evidence>
<accession>A0A316V2J9</accession>
<evidence type="ECO:0000313" key="2">
    <source>
        <dbReference type="EMBL" id="PWN31779.1"/>
    </source>
</evidence>
<dbReference type="EMBL" id="KZ819607">
    <property type="protein sequence ID" value="PWN31779.1"/>
    <property type="molecule type" value="Genomic_DNA"/>
</dbReference>
<dbReference type="GeneID" id="37023002"/>
<keyword evidence="1" id="KW-0732">Signal</keyword>
<name>A0A316V2J9_9BASI</name>
<sequence>MKLVNFLTLFTTMIVAMTISTMAMPFSLDKRDAASITGSFATISKLISQLDQAQKAAGQSGTPDFSKASGLLAQLSQTAESADSALVALGSSKLDAGSASSIKSSLESAASSVRSITTLIQKGKEWFAKNNATQKVIQIIQANIDQFHQLFIDLNSHVTDTYHQAYKAPETRIICAMVDAIATLDKSQVSESAVDYCNGGGDGGQPDDASGLDAFNDGVTPSGYSSCGNSPTMFFQQAYTSKTLGTSGTQCTAGETVTPNSFEIPQNALML</sequence>
<keyword evidence="3" id="KW-1185">Reference proteome</keyword>
<proteinExistence type="predicted"/>
<dbReference type="RefSeq" id="XP_025352081.1">
    <property type="nucleotide sequence ID" value="XM_025501221.1"/>
</dbReference>
<dbReference type="AlphaFoldDB" id="A0A316V2J9"/>
<dbReference type="InParanoid" id="A0A316V2J9"/>
<reference evidence="2 3" key="1">
    <citation type="journal article" date="2018" name="Mol. Biol. Evol.">
        <title>Broad Genomic Sampling Reveals a Smut Pathogenic Ancestry of the Fungal Clade Ustilaginomycotina.</title>
        <authorList>
            <person name="Kijpornyongpan T."/>
            <person name="Mondo S.J."/>
            <person name="Barry K."/>
            <person name="Sandor L."/>
            <person name="Lee J."/>
            <person name="Lipzen A."/>
            <person name="Pangilinan J."/>
            <person name="LaButti K."/>
            <person name="Hainaut M."/>
            <person name="Henrissat B."/>
            <person name="Grigoriev I.V."/>
            <person name="Spatafora J.W."/>
            <person name="Aime M.C."/>
        </authorList>
    </citation>
    <scope>NUCLEOTIDE SEQUENCE [LARGE SCALE GENOMIC DNA]</scope>
    <source>
        <strain evidence="2 3">MCA 3882</strain>
    </source>
</reference>
<feature type="signal peptide" evidence="1">
    <location>
        <begin position="1"/>
        <end position="23"/>
    </location>
</feature>
<dbReference type="Proteomes" id="UP000245771">
    <property type="component" value="Unassembled WGS sequence"/>
</dbReference>
<feature type="chain" id="PRO_5016258831" evidence="1">
    <location>
        <begin position="24"/>
        <end position="271"/>
    </location>
</feature>
<gene>
    <name evidence="2" type="ORF">FA14DRAFT_182571</name>
</gene>